<accession>A0A0L8V8X5</accession>
<evidence type="ECO:0000259" key="4">
    <source>
        <dbReference type="Pfam" id="PF22244"/>
    </source>
</evidence>
<dbReference type="PATRIC" id="fig|1409788.3.peg.2324"/>
<evidence type="ECO:0000256" key="2">
    <source>
        <dbReference type="ARBA" id="ARBA00022729"/>
    </source>
</evidence>
<proteinExistence type="predicted"/>
<evidence type="ECO:0000313" key="6">
    <source>
        <dbReference type="Proteomes" id="UP000036958"/>
    </source>
</evidence>
<dbReference type="RefSeq" id="WP_053183329.1">
    <property type="nucleotide sequence ID" value="NZ_LGIA01000150.1"/>
</dbReference>
<comment type="caution">
    <text evidence="5">The sequence shown here is derived from an EMBL/GenBank/DDBJ whole genome shotgun (WGS) entry which is preliminary data.</text>
</comment>
<name>A0A0L8V8X5_9BACT</name>
<dbReference type="InterPro" id="IPR054579">
    <property type="entry name" value="GCE-like_dom"/>
</dbReference>
<dbReference type="STRING" id="1409788.NC99_22520"/>
<dbReference type="Pfam" id="PF22244">
    <property type="entry name" value="GCE_fung"/>
    <property type="match status" value="1"/>
</dbReference>
<evidence type="ECO:0000256" key="3">
    <source>
        <dbReference type="ARBA" id="ARBA00022801"/>
    </source>
</evidence>
<dbReference type="EMBL" id="LGIA01000150">
    <property type="protein sequence ID" value="KOH44940.1"/>
    <property type="molecule type" value="Genomic_DNA"/>
</dbReference>
<reference evidence="6" key="1">
    <citation type="submission" date="2015-07" db="EMBL/GenBank/DDBJ databases">
        <title>Genome sequencing of Sunxiuqinia dokdonensis strain SK.</title>
        <authorList>
            <person name="Ahn S."/>
            <person name="Kim B.-C."/>
        </authorList>
    </citation>
    <scope>NUCLEOTIDE SEQUENCE [LARGE SCALE GENOMIC DNA]</scope>
    <source>
        <strain evidence="6">SK</strain>
    </source>
</reference>
<organism evidence="5 6">
    <name type="scientific">Sunxiuqinia dokdonensis</name>
    <dbReference type="NCBI Taxonomy" id="1409788"/>
    <lineage>
        <taxon>Bacteria</taxon>
        <taxon>Pseudomonadati</taxon>
        <taxon>Bacteroidota</taxon>
        <taxon>Bacteroidia</taxon>
        <taxon>Marinilabiliales</taxon>
        <taxon>Prolixibacteraceae</taxon>
        <taxon>Sunxiuqinia</taxon>
    </lineage>
</organism>
<keyword evidence="1" id="KW-0719">Serine esterase</keyword>
<keyword evidence="3" id="KW-0378">Hydrolase</keyword>
<dbReference type="AlphaFoldDB" id="A0A0L8V8X5"/>
<sequence>MKAGLKINLLIFLIATLFVVNSMAQGIPLVYAVENTGADFPAPVLPDTSQLPAIEPLTDPFAWSDGSGRSTDFADWSRRRAEIGAEIQHYEIGPKPARPNHLTASFSAQDSLLTVIIIENKDTLILSSKVILPKGEGPFPAVIGVGRPSGSLPPDIFSSREIVQIAFNFSQVMAHQQKRGSEPINKLYPDLSNMGAYSAWSWGVSRLIDGLELVQDELPVDLKHLAITGCSFAGKMALYAAAFDERIVLTIAQESGGGGAAAWRVSETLGNVETLGRTSHVWFMESMFQFSKAVSKLPFDHHELMAMVAPRALLVLGNPDYEWLADESGYVSCQAAKRVWETFGIADRFGFSIVGNHGHCQLPDVQYPEVEAFVDKFLLGDTNADTDVEVHPFDEVDYSRWTAWWGTGKPILKELDSDE</sequence>
<dbReference type="SUPFAM" id="SSF53474">
    <property type="entry name" value="alpha/beta-Hydrolases"/>
    <property type="match status" value="1"/>
</dbReference>
<dbReference type="InterPro" id="IPR029058">
    <property type="entry name" value="AB_hydrolase_fold"/>
</dbReference>
<evidence type="ECO:0000313" key="5">
    <source>
        <dbReference type="EMBL" id="KOH44940.1"/>
    </source>
</evidence>
<keyword evidence="6" id="KW-1185">Reference proteome</keyword>
<keyword evidence="2" id="KW-0732">Signal</keyword>
<dbReference type="GO" id="GO:0052689">
    <property type="term" value="F:carboxylic ester hydrolase activity"/>
    <property type="evidence" value="ECO:0007669"/>
    <property type="project" value="UniProtKB-KW"/>
</dbReference>
<feature type="domain" description="4-O-methyl-glucuronoyl methylesterase-like" evidence="4">
    <location>
        <begin position="117"/>
        <end position="344"/>
    </location>
</feature>
<dbReference type="Proteomes" id="UP000036958">
    <property type="component" value="Unassembled WGS sequence"/>
</dbReference>
<dbReference type="OrthoDB" id="9809261at2"/>
<evidence type="ECO:0000256" key="1">
    <source>
        <dbReference type="ARBA" id="ARBA00022487"/>
    </source>
</evidence>
<gene>
    <name evidence="5" type="ORF">NC99_22520</name>
</gene>
<dbReference type="Gene3D" id="3.40.50.1820">
    <property type="entry name" value="alpha/beta hydrolase"/>
    <property type="match status" value="1"/>
</dbReference>
<protein>
    <recommendedName>
        <fullName evidence="4">4-O-methyl-glucuronoyl methylesterase-like domain-containing protein</fullName>
    </recommendedName>
</protein>